<sequence>MYRRAAKRQPIPVNCSSPKSWVLVLTVWLLAFGTPARAQDIRSPGPSETKSPAAQEEPAGKGKDRRKADVLIAPVPFSSPSSGPGLAGGVVVFYNPNGGPQQWITGGGVIWTNRGTKGLGAYHSMSLNQDRFRFNALATYLNAIQRYFGVGESDGDRGESLELRNKTFETRLHAQIRVFPHGYGGLQYRLMTTNAEPNEDPGRTQPPPQDELNSTLSMLGPSFAYDARDSQTQPRRGVLLSSSWLFGAKVLGNSFAHNKLSLSGSAYEPLGTGTVVAANVRICATSGHVPYYDLCMFGSDNALRGYPSGRYRDRASWAAQVELRQHIIGRWGGVAFAGLGGIAPSAGDIVGKGNMLPAGGIGVRYRPFNDNDVQVRLDFGLGKDASGIYLGLGEAF</sequence>
<dbReference type="Proteomes" id="UP000516134">
    <property type="component" value="Chromosome"/>
</dbReference>
<evidence type="ECO:0000313" key="5">
    <source>
        <dbReference type="EMBL" id="QNP42726.1"/>
    </source>
</evidence>
<dbReference type="EMBL" id="CP060780">
    <property type="protein sequence ID" value="QNP42726.1"/>
    <property type="molecule type" value="Genomic_DNA"/>
</dbReference>
<feature type="domain" description="Bacterial surface antigen (D15)" evidence="4">
    <location>
        <begin position="135"/>
        <end position="342"/>
    </location>
</feature>
<dbReference type="InterPro" id="IPR000184">
    <property type="entry name" value="Bac_surfAg_D15"/>
</dbReference>
<comment type="subcellular location">
    <subcellularLocation>
        <location evidence="1">Membrane</location>
    </subcellularLocation>
</comment>
<keyword evidence="2" id="KW-0472">Membrane</keyword>
<protein>
    <submittedName>
        <fullName evidence="5">BamA/TamA family outer membrane protein</fullName>
    </submittedName>
</protein>
<accession>A0ABX6SYR3</accession>
<organism evidence="5 6">
    <name type="scientific">Sphingomonas daechungensis</name>
    <dbReference type="NCBI Taxonomy" id="1176646"/>
    <lineage>
        <taxon>Bacteria</taxon>
        <taxon>Pseudomonadati</taxon>
        <taxon>Pseudomonadota</taxon>
        <taxon>Alphaproteobacteria</taxon>
        <taxon>Sphingomonadales</taxon>
        <taxon>Sphingomonadaceae</taxon>
        <taxon>Sphingomonas</taxon>
    </lineage>
</organism>
<evidence type="ECO:0000256" key="2">
    <source>
        <dbReference type="ARBA" id="ARBA00023136"/>
    </source>
</evidence>
<keyword evidence="6" id="KW-1185">Reference proteome</keyword>
<evidence type="ECO:0000256" key="1">
    <source>
        <dbReference type="ARBA" id="ARBA00004370"/>
    </source>
</evidence>
<proteinExistence type="predicted"/>
<reference evidence="5 6" key="1">
    <citation type="submission" date="2020-08" db="EMBL/GenBank/DDBJ databases">
        <title>Genome sequence of Sphingomonas daechungensis KACC 18115T.</title>
        <authorList>
            <person name="Hyun D.-W."/>
            <person name="Bae J.-W."/>
        </authorList>
    </citation>
    <scope>NUCLEOTIDE SEQUENCE [LARGE SCALE GENOMIC DNA]</scope>
    <source>
        <strain evidence="5 6">KACC 18115</strain>
    </source>
</reference>
<dbReference type="Pfam" id="PF01103">
    <property type="entry name" value="Omp85"/>
    <property type="match status" value="1"/>
</dbReference>
<dbReference type="Gene3D" id="2.40.160.50">
    <property type="entry name" value="membrane protein fhac: a member of the omp85/tpsb transporter family"/>
    <property type="match status" value="1"/>
</dbReference>
<evidence type="ECO:0000256" key="3">
    <source>
        <dbReference type="SAM" id="MobiDB-lite"/>
    </source>
</evidence>
<gene>
    <name evidence="5" type="ORF">H9L15_11430</name>
</gene>
<feature type="region of interest" description="Disordered" evidence="3">
    <location>
        <begin position="194"/>
        <end position="215"/>
    </location>
</feature>
<evidence type="ECO:0000313" key="6">
    <source>
        <dbReference type="Proteomes" id="UP000516134"/>
    </source>
</evidence>
<name>A0ABX6SYR3_9SPHN</name>
<evidence type="ECO:0000259" key="4">
    <source>
        <dbReference type="Pfam" id="PF01103"/>
    </source>
</evidence>
<feature type="region of interest" description="Disordered" evidence="3">
    <location>
        <begin position="39"/>
        <end position="66"/>
    </location>
</feature>